<sequence length="101" mass="11292">MTDFFSLLADEQDFVVVNKAPNVNFHTESGELGIVELVREYMGTNLWPVHRLDKMTSGLLLLAKSAQAASSFGQLFEQRAIEKYYLAICAGKPKKKQGLVK</sequence>
<dbReference type="RefSeq" id="WP_379784176.1">
    <property type="nucleotide sequence ID" value="NZ_JBHSWW010000621.1"/>
</dbReference>
<gene>
    <name evidence="3" type="ORF">ACFQEU_17335</name>
</gene>
<dbReference type="PROSITE" id="PS01129">
    <property type="entry name" value="PSI_RLU"/>
    <property type="match status" value="1"/>
</dbReference>
<dbReference type="PANTHER" id="PTHR21600">
    <property type="entry name" value="MITOCHONDRIAL RNA PSEUDOURIDINE SYNTHASE"/>
    <property type="match status" value="1"/>
</dbReference>
<dbReference type="AlphaFoldDB" id="A0ABD5SE62"/>
<feature type="domain" description="Pseudouridine synthase RsuA/RluA-like" evidence="2">
    <location>
        <begin position="13"/>
        <end position="100"/>
    </location>
</feature>
<dbReference type="EMBL" id="JBHSWW010000621">
    <property type="protein sequence ID" value="MFC6755214.1"/>
    <property type="molecule type" value="Genomic_DNA"/>
</dbReference>
<dbReference type="InterPro" id="IPR006145">
    <property type="entry name" value="PsdUridine_synth_RsuA/RluA"/>
</dbReference>
<reference evidence="3 4" key="1">
    <citation type="journal article" date="2019" name="Int. J. Syst. Evol. Microbiol.">
        <title>The Global Catalogue of Microorganisms (GCM) 10K type strain sequencing project: providing services to taxonomists for standard genome sequencing and annotation.</title>
        <authorList>
            <consortium name="The Broad Institute Genomics Platform"/>
            <consortium name="The Broad Institute Genome Sequencing Center for Infectious Disease"/>
            <person name="Wu L."/>
            <person name="Ma J."/>
        </authorList>
    </citation>
    <scope>NUCLEOTIDE SEQUENCE [LARGE SCALE GENOMIC DNA]</scope>
    <source>
        <strain evidence="3 4">CGMCC 1.3239</strain>
    </source>
</reference>
<comment type="caution">
    <text evidence="3">The sequence shown here is derived from an EMBL/GenBank/DDBJ whole genome shotgun (WGS) entry which is preliminary data.</text>
</comment>
<dbReference type="Gene3D" id="3.30.2350.10">
    <property type="entry name" value="Pseudouridine synthase"/>
    <property type="match status" value="1"/>
</dbReference>
<accession>A0ABD5SE62</accession>
<organism evidence="3 4">
    <name type="scientific">Halorubrum tibetense</name>
    <dbReference type="NCBI Taxonomy" id="175631"/>
    <lineage>
        <taxon>Archaea</taxon>
        <taxon>Methanobacteriati</taxon>
        <taxon>Methanobacteriota</taxon>
        <taxon>Stenosarchaea group</taxon>
        <taxon>Halobacteria</taxon>
        <taxon>Halobacteriales</taxon>
        <taxon>Haloferacaceae</taxon>
        <taxon>Halorubrum</taxon>
    </lineage>
</organism>
<dbReference type="PANTHER" id="PTHR21600:SF87">
    <property type="entry name" value="RNA PSEUDOURIDYLATE SYNTHASE DOMAIN-CONTAINING PROTEIN 1"/>
    <property type="match status" value="1"/>
</dbReference>
<proteinExistence type="inferred from homology"/>
<protein>
    <submittedName>
        <fullName evidence="3">Pseudouridine synthase</fullName>
    </submittedName>
</protein>
<dbReference type="GO" id="GO:0009982">
    <property type="term" value="F:pseudouridine synthase activity"/>
    <property type="evidence" value="ECO:0007669"/>
    <property type="project" value="UniProtKB-ARBA"/>
</dbReference>
<keyword evidence="4" id="KW-1185">Reference proteome</keyword>
<evidence type="ECO:0000313" key="3">
    <source>
        <dbReference type="EMBL" id="MFC6755214.1"/>
    </source>
</evidence>
<dbReference type="Pfam" id="PF00849">
    <property type="entry name" value="PseudoU_synth_2"/>
    <property type="match status" value="1"/>
</dbReference>
<dbReference type="InterPro" id="IPR050188">
    <property type="entry name" value="RluA_PseudoU_synthase"/>
</dbReference>
<feature type="non-terminal residue" evidence="3">
    <location>
        <position position="101"/>
    </location>
</feature>
<dbReference type="CDD" id="cd02869">
    <property type="entry name" value="PseudoU_synth_RluA_like"/>
    <property type="match status" value="1"/>
</dbReference>
<name>A0ABD5SE62_9EURY</name>
<evidence type="ECO:0000259" key="2">
    <source>
        <dbReference type="Pfam" id="PF00849"/>
    </source>
</evidence>
<evidence type="ECO:0000313" key="4">
    <source>
        <dbReference type="Proteomes" id="UP001596442"/>
    </source>
</evidence>
<comment type="similarity">
    <text evidence="1">Belongs to the pseudouridine synthase RluA family.</text>
</comment>
<dbReference type="InterPro" id="IPR020103">
    <property type="entry name" value="PsdUridine_synth_cat_dom_sf"/>
</dbReference>
<dbReference type="SUPFAM" id="SSF55120">
    <property type="entry name" value="Pseudouridine synthase"/>
    <property type="match status" value="1"/>
</dbReference>
<dbReference type="InterPro" id="IPR006224">
    <property type="entry name" value="PsdUridine_synth_RluA-like_CS"/>
</dbReference>
<evidence type="ECO:0000256" key="1">
    <source>
        <dbReference type="ARBA" id="ARBA00010876"/>
    </source>
</evidence>
<dbReference type="Proteomes" id="UP001596442">
    <property type="component" value="Unassembled WGS sequence"/>
</dbReference>